<dbReference type="RefSeq" id="WP_171688661.1">
    <property type="nucleotide sequence ID" value="NZ_WHOC01000028.1"/>
</dbReference>
<evidence type="ECO:0000256" key="2">
    <source>
        <dbReference type="ARBA" id="ARBA00022729"/>
    </source>
</evidence>
<protein>
    <submittedName>
        <fullName evidence="7">Extracellular solute-binding protein</fullName>
    </submittedName>
</protein>
<evidence type="ECO:0000313" key="7">
    <source>
        <dbReference type="EMBL" id="NOU85342.1"/>
    </source>
</evidence>
<evidence type="ECO:0000256" key="4">
    <source>
        <dbReference type="ARBA" id="ARBA00023139"/>
    </source>
</evidence>
<dbReference type="InterPro" id="IPR006059">
    <property type="entry name" value="SBP"/>
</dbReference>
<dbReference type="Pfam" id="PF01547">
    <property type="entry name" value="SBP_bac_1"/>
    <property type="match status" value="1"/>
</dbReference>
<proteinExistence type="predicted"/>
<dbReference type="SUPFAM" id="SSF53850">
    <property type="entry name" value="Periplasmic binding protein-like II"/>
    <property type="match status" value="1"/>
</dbReference>
<dbReference type="PANTHER" id="PTHR43649">
    <property type="entry name" value="ARABINOSE-BINDING PROTEIN-RELATED"/>
    <property type="match status" value="1"/>
</dbReference>
<keyword evidence="5" id="KW-0449">Lipoprotein</keyword>
<keyword evidence="8" id="KW-1185">Reference proteome</keyword>
<keyword evidence="2 6" id="KW-0732">Signal</keyword>
<evidence type="ECO:0000256" key="5">
    <source>
        <dbReference type="ARBA" id="ARBA00023288"/>
    </source>
</evidence>
<reference evidence="7 8" key="1">
    <citation type="submission" date="2019-10" db="EMBL/GenBank/DDBJ databases">
        <title>Description of Paenibacillus choica sp. nov.</title>
        <authorList>
            <person name="Carlier A."/>
            <person name="Qi S."/>
        </authorList>
    </citation>
    <scope>NUCLEOTIDE SEQUENCE [LARGE SCALE GENOMIC DNA]</scope>
    <source>
        <strain evidence="7 8">LMG 31460</strain>
    </source>
</reference>
<dbReference type="Gene3D" id="3.40.190.10">
    <property type="entry name" value="Periplasmic binding protein-like II"/>
    <property type="match status" value="2"/>
</dbReference>
<evidence type="ECO:0000313" key="8">
    <source>
        <dbReference type="Proteomes" id="UP000658690"/>
    </source>
</evidence>
<keyword evidence="3" id="KW-0472">Membrane</keyword>
<evidence type="ECO:0000256" key="3">
    <source>
        <dbReference type="ARBA" id="ARBA00023136"/>
    </source>
</evidence>
<evidence type="ECO:0000256" key="6">
    <source>
        <dbReference type="SAM" id="SignalP"/>
    </source>
</evidence>
<keyword evidence="4" id="KW-0564">Palmitate</keyword>
<accession>A0ABX1YWL1</accession>
<organism evidence="7 8">
    <name type="scientific">Paenibacillus germinis</name>
    <dbReference type="NCBI Taxonomy" id="2654979"/>
    <lineage>
        <taxon>Bacteria</taxon>
        <taxon>Bacillati</taxon>
        <taxon>Bacillota</taxon>
        <taxon>Bacilli</taxon>
        <taxon>Bacillales</taxon>
        <taxon>Paenibacillaceae</taxon>
        <taxon>Paenibacillus</taxon>
    </lineage>
</organism>
<dbReference type="PANTHER" id="PTHR43649:SF33">
    <property type="entry name" value="POLYGALACTURONAN_RHAMNOGALACTURONAN-BINDING PROTEIN YTCQ"/>
    <property type="match status" value="1"/>
</dbReference>
<dbReference type="InterPro" id="IPR050490">
    <property type="entry name" value="Bact_solute-bd_prot1"/>
</dbReference>
<evidence type="ECO:0000256" key="1">
    <source>
        <dbReference type="ARBA" id="ARBA00022475"/>
    </source>
</evidence>
<keyword evidence="1" id="KW-1003">Cell membrane</keyword>
<dbReference type="Proteomes" id="UP000658690">
    <property type="component" value="Unassembled WGS sequence"/>
</dbReference>
<dbReference type="EMBL" id="WHOC01000028">
    <property type="protein sequence ID" value="NOU85342.1"/>
    <property type="molecule type" value="Genomic_DNA"/>
</dbReference>
<name>A0ABX1YWL1_9BACL</name>
<feature type="chain" id="PRO_5046639669" evidence="6">
    <location>
        <begin position="27"/>
        <end position="546"/>
    </location>
</feature>
<comment type="caution">
    <text evidence="7">The sequence shown here is derived from an EMBL/GenBank/DDBJ whole genome shotgun (WGS) entry which is preliminary data.</text>
</comment>
<sequence length="546" mass="60253">MKRGFTYTKVLSVLLALTLVLLTACSQTKETTGEKGTTATAAATDKETNAVATPKLDKNAKIRIAVPSNSGVKGFEQGASESDNQFLNAIKEKTGYKNVEWTIIPAASQLDKYNLMFASGDVFDLIYTNDLTIFKRFSAQGALTPVEPLVKQFGNEIEKHVTDNAWAAVTLDGAKLAIPASPFQKYKDQDLGSGFLVRQDWVDKLGLSAPKNLDDLYTFLKTIKDKDPSGKGTIPYVASGGNNGNPLDGLDVITGAFGLSGLNNLAVPFIVKDGKLIDAQDAYLKDMLTYLAKLYKEGLIDNEYLFNKSQQVAEKISSGKAASGYFGYYEPNGFRPALVKSDPNAKLMYMPPVEGKDGQKGYIIPAPVSNYYMVPKNAKNKNEAIDLLNTYLKDKDLQLFINYGKEGVHYNKDASGNLVPIKPIYDQIIYKLYYRMWTTPEIWLPNAILAGLNPDMNSYVTAGPHDTVFNINYYRPQTDAELSKGRALMDLRNEYVSKIINGALPISAVDEYFKKADANGRQEVINASQDWFTKTGKALYSNLTKK</sequence>
<dbReference type="PROSITE" id="PS51257">
    <property type="entry name" value="PROKAR_LIPOPROTEIN"/>
    <property type="match status" value="1"/>
</dbReference>
<feature type="signal peptide" evidence="6">
    <location>
        <begin position="1"/>
        <end position="26"/>
    </location>
</feature>
<gene>
    <name evidence="7" type="ORF">GC102_06030</name>
</gene>